<dbReference type="SUPFAM" id="SSF50182">
    <property type="entry name" value="Sm-like ribonucleoproteins"/>
    <property type="match status" value="1"/>
</dbReference>
<dbReference type="Gene3D" id="1.10.287.1260">
    <property type="match status" value="1"/>
</dbReference>
<keyword evidence="11" id="KW-1185">Reference proteome</keyword>
<reference evidence="10" key="1">
    <citation type="journal article" date="2015" name="Int. J. Syst. Evol. Microbiol.">
        <title>Rhizobium oryzicola sp. nov., potential plant-growth-promoting endophytic bacteria isolated from rice roots.</title>
        <authorList>
            <person name="Zhang X.X."/>
            <person name="Gao J.S."/>
            <person name="Cao Y.H."/>
            <person name="Sheirdil R.A."/>
            <person name="Wang X.C."/>
            <person name="Zhang L."/>
        </authorList>
    </citation>
    <scope>NUCLEOTIDE SEQUENCE</scope>
    <source>
        <strain evidence="10">05753</strain>
    </source>
</reference>
<reference evidence="10" key="2">
    <citation type="submission" date="2023-07" db="EMBL/GenBank/DDBJ databases">
        <authorList>
            <person name="Sun H."/>
        </authorList>
    </citation>
    <scope>NUCLEOTIDE SEQUENCE</scope>
    <source>
        <strain evidence="10">05753</strain>
    </source>
</reference>
<dbReference type="SUPFAM" id="SSF82861">
    <property type="entry name" value="Mechanosensitive channel protein MscS (YggB), transmembrane region"/>
    <property type="match status" value="1"/>
</dbReference>
<feature type="domain" description="Mechanosensitive ion channel transmembrane helices 2/3" evidence="9">
    <location>
        <begin position="477"/>
        <end position="515"/>
    </location>
</feature>
<dbReference type="Gene3D" id="3.30.70.100">
    <property type="match status" value="1"/>
</dbReference>
<name>A0ABT8SYV5_9HYPH</name>
<feature type="transmembrane region" description="Helical" evidence="7">
    <location>
        <begin position="382"/>
        <end position="402"/>
    </location>
</feature>
<protein>
    <submittedName>
        <fullName evidence="10">Mechanosensitive ion channel family protein</fullName>
    </submittedName>
</protein>
<feature type="transmembrane region" description="Helical" evidence="7">
    <location>
        <begin position="117"/>
        <end position="140"/>
    </location>
</feature>
<evidence type="ECO:0000256" key="3">
    <source>
        <dbReference type="ARBA" id="ARBA00022475"/>
    </source>
</evidence>
<comment type="subcellular location">
    <subcellularLocation>
        <location evidence="1">Cell membrane</location>
        <topology evidence="1">Multi-pass membrane protein</topology>
    </subcellularLocation>
</comment>
<evidence type="ECO:0000259" key="9">
    <source>
        <dbReference type="Pfam" id="PF21088"/>
    </source>
</evidence>
<feature type="transmembrane region" description="Helical" evidence="7">
    <location>
        <begin position="229"/>
        <end position="249"/>
    </location>
</feature>
<dbReference type="Gene3D" id="2.30.30.60">
    <property type="match status" value="1"/>
</dbReference>
<evidence type="ECO:0000313" key="11">
    <source>
        <dbReference type="Proteomes" id="UP001169006"/>
    </source>
</evidence>
<feature type="transmembrane region" description="Helical" evidence="7">
    <location>
        <begin position="152"/>
        <end position="175"/>
    </location>
</feature>
<feature type="transmembrane region" description="Helical" evidence="7">
    <location>
        <begin position="499"/>
        <end position="518"/>
    </location>
</feature>
<dbReference type="EMBL" id="JAUKWQ010000004">
    <property type="protein sequence ID" value="MDO1583588.1"/>
    <property type="molecule type" value="Genomic_DNA"/>
</dbReference>
<dbReference type="PANTHER" id="PTHR30460:SF0">
    <property type="entry name" value="MODERATE CONDUCTANCE MECHANOSENSITIVE CHANNEL YBIO"/>
    <property type="match status" value="1"/>
</dbReference>
<dbReference type="InterPro" id="IPR006685">
    <property type="entry name" value="MscS_channel_2nd"/>
</dbReference>
<keyword evidence="5 7" id="KW-1133">Transmembrane helix</keyword>
<dbReference type="InterPro" id="IPR023408">
    <property type="entry name" value="MscS_beta-dom_sf"/>
</dbReference>
<dbReference type="InterPro" id="IPR011014">
    <property type="entry name" value="MscS_channel_TM-2"/>
</dbReference>
<feature type="transmembrane region" description="Helical" evidence="7">
    <location>
        <begin position="414"/>
        <end position="436"/>
    </location>
</feature>
<evidence type="ECO:0000256" key="4">
    <source>
        <dbReference type="ARBA" id="ARBA00022692"/>
    </source>
</evidence>
<dbReference type="PANTHER" id="PTHR30460">
    <property type="entry name" value="MODERATE CONDUCTANCE MECHANOSENSITIVE CHANNEL YBIO"/>
    <property type="match status" value="1"/>
</dbReference>
<evidence type="ECO:0000313" key="10">
    <source>
        <dbReference type="EMBL" id="MDO1583588.1"/>
    </source>
</evidence>
<gene>
    <name evidence="10" type="ORF">Q2T52_15985</name>
</gene>
<accession>A0ABT8SYV5</accession>
<keyword evidence="6 7" id="KW-0472">Membrane</keyword>
<dbReference type="RefSeq" id="WP_302077773.1">
    <property type="nucleotide sequence ID" value="NZ_JAUKWQ010000004.1"/>
</dbReference>
<evidence type="ECO:0000256" key="6">
    <source>
        <dbReference type="ARBA" id="ARBA00023136"/>
    </source>
</evidence>
<dbReference type="Pfam" id="PF00924">
    <property type="entry name" value="MS_channel_2nd"/>
    <property type="match status" value="1"/>
</dbReference>
<dbReference type="Proteomes" id="UP001169006">
    <property type="component" value="Unassembled WGS sequence"/>
</dbReference>
<feature type="transmembrane region" description="Helical" evidence="7">
    <location>
        <begin position="338"/>
        <end position="361"/>
    </location>
</feature>
<dbReference type="Pfam" id="PF21088">
    <property type="entry name" value="MS_channel_1st"/>
    <property type="match status" value="1"/>
</dbReference>
<evidence type="ECO:0000259" key="8">
    <source>
        <dbReference type="Pfam" id="PF00924"/>
    </source>
</evidence>
<keyword evidence="4 7" id="KW-0812">Transmembrane</keyword>
<evidence type="ECO:0000256" key="7">
    <source>
        <dbReference type="SAM" id="Phobius"/>
    </source>
</evidence>
<feature type="transmembrane region" description="Helical" evidence="7">
    <location>
        <begin position="261"/>
        <end position="279"/>
    </location>
</feature>
<comment type="caution">
    <text evidence="10">The sequence shown here is derived from an EMBL/GenBank/DDBJ whole genome shotgun (WGS) entry which is preliminary data.</text>
</comment>
<comment type="similarity">
    <text evidence="2">Belongs to the MscS (TC 1.A.23) family.</text>
</comment>
<feature type="transmembrane region" description="Helical" evidence="7">
    <location>
        <begin position="474"/>
        <end position="493"/>
    </location>
</feature>
<keyword evidence="3" id="KW-1003">Cell membrane</keyword>
<dbReference type="InterPro" id="IPR010920">
    <property type="entry name" value="LSM_dom_sf"/>
</dbReference>
<organism evidence="10 11">
    <name type="scientific">Rhizobium oryzicola</name>
    <dbReference type="NCBI Taxonomy" id="1232668"/>
    <lineage>
        <taxon>Bacteria</taxon>
        <taxon>Pseudomonadati</taxon>
        <taxon>Pseudomonadota</taxon>
        <taxon>Alphaproteobacteria</taxon>
        <taxon>Hyphomicrobiales</taxon>
        <taxon>Rhizobiaceae</taxon>
        <taxon>Rhizobium/Agrobacterium group</taxon>
        <taxon>Rhizobium</taxon>
    </lineage>
</organism>
<dbReference type="InterPro" id="IPR045276">
    <property type="entry name" value="YbiO_bact"/>
</dbReference>
<feature type="transmembrane region" description="Helical" evidence="7">
    <location>
        <begin position="299"/>
        <end position="318"/>
    </location>
</feature>
<sequence>MLSTQTCAAAEAPITVLITPGQSPSEVDAAIKAAAQGGRTVTVKLQETAVPPAPQASTPTAPMVSMGEMLMVNDLWAALQNGTQMSIAGLRGLPAAFSSSWETLSAEANGPSRTAGFTLLSILCAAALTFAADLAVKAVLRRHPPQNKFLLAILRLLADALGIAIFAAISHFVLHNTLAHGSFSREAAAAMVNTIAGILIYAAIGRFFLRPCMPGENPLLPIAHSGWHLFMLVLYGTLSLFTANSLRLADLRMIASDAADSWLFLTVSVLTIVKLYWFIAGRSDIAEAFAGKDAKGFRWAIGHFLADFYAISAILIWASGLLMAGTTQNVTWARAAALTQFLLIIIPIIDHGIFALFADIARKREETHGRSLQTVTLWSLRAPLAGAVWIAGLHLIVIQWQPMMMGAAALVTTWLIWLERISVALIASWTLCAFLIKYFETVAPATAIVLPGQEDDEAKKETSRLGTILPVVRNLILSAVIAIAALVVISSAGVDVAPLLAGFGVLGLAFSFGSQSLVKDIVSGIFFLAEDAFRIGEYIDTGKLMGTVEQITIRSVRLRHHNGPIHTIPFGQITSVTNYSRDWGTIKFELRFDRNADLELIRKTAKKVGLALLQEPEYGSEFLVPLKMQGIQAVTETSLVIRFKFTARPGNPSILKREGMKRLLAAFKAANIALANNAVTVNSPATPAEIAAASATVLPLPANQG</sequence>
<feature type="domain" description="Mechanosensitive ion channel MscS" evidence="8">
    <location>
        <begin position="517"/>
        <end position="581"/>
    </location>
</feature>
<dbReference type="InterPro" id="IPR049142">
    <property type="entry name" value="MS_channel_1st"/>
</dbReference>
<proteinExistence type="inferred from homology"/>
<evidence type="ECO:0000256" key="2">
    <source>
        <dbReference type="ARBA" id="ARBA00008017"/>
    </source>
</evidence>
<feature type="transmembrane region" description="Helical" evidence="7">
    <location>
        <begin position="187"/>
        <end position="209"/>
    </location>
</feature>
<evidence type="ECO:0000256" key="1">
    <source>
        <dbReference type="ARBA" id="ARBA00004651"/>
    </source>
</evidence>
<evidence type="ECO:0000256" key="5">
    <source>
        <dbReference type="ARBA" id="ARBA00022989"/>
    </source>
</evidence>